<gene>
    <name evidence="2" type="ORF">ACH5RR_029036</name>
</gene>
<organism evidence="2 3">
    <name type="scientific">Cinchona calisaya</name>
    <dbReference type="NCBI Taxonomy" id="153742"/>
    <lineage>
        <taxon>Eukaryota</taxon>
        <taxon>Viridiplantae</taxon>
        <taxon>Streptophyta</taxon>
        <taxon>Embryophyta</taxon>
        <taxon>Tracheophyta</taxon>
        <taxon>Spermatophyta</taxon>
        <taxon>Magnoliopsida</taxon>
        <taxon>eudicotyledons</taxon>
        <taxon>Gunneridae</taxon>
        <taxon>Pentapetalae</taxon>
        <taxon>asterids</taxon>
        <taxon>lamiids</taxon>
        <taxon>Gentianales</taxon>
        <taxon>Rubiaceae</taxon>
        <taxon>Cinchonoideae</taxon>
        <taxon>Cinchoneae</taxon>
        <taxon>Cinchona</taxon>
    </lineage>
</organism>
<evidence type="ECO:0000313" key="3">
    <source>
        <dbReference type="Proteomes" id="UP001630127"/>
    </source>
</evidence>
<evidence type="ECO:0000313" key="2">
    <source>
        <dbReference type="EMBL" id="KAL3509635.1"/>
    </source>
</evidence>
<keyword evidence="3" id="KW-1185">Reference proteome</keyword>
<proteinExistence type="predicted"/>
<evidence type="ECO:0000256" key="1">
    <source>
        <dbReference type="SAM" id="MobiDB-lite"/>
    </source>
</evidence>
<sequence>MGLRRGGRIGGKEVEDGGFDWGRAWDRKKTKKGKWGEGREGDEVVGLAGVREWDRHKKLGWMEKTKESNKTLSNMYLFYHSYSDAASSDITYSHPPVEREMKVPNLQKFRTVLDKNFFQKFISTSSCQAIQKEDPKKDNHQKKLLYQSNRLR</sequence>
<name>A0ABD2YUE8_9GENT</name>
<dbReference type="Proteomes" id="UP001630127">
    <property type="component" value="Unassembled WGS sequence"/>
</dbReference>
<accession>A0ABD2YUE8</accession>
<feature type="region of interest" description="Disordered" evidence="1">
    <location>
        <begin position="131"/>
        <end position="152"/>
    </location>
</feature>
<protein>
    <submittedName>
        <fullName evidence="2">Uncharacterized protein</fullName>
    </submittedName>
</protein>
<comment type="caution">
    <text evidence="2">The sequence shown here is derived from an EMBL/GenBank/DDBJ whole genome shotgun (WGS) entry which is preliminary data.</text>
</comment>
<dbReference type="AlphaFoldDB" id="A0ABD2YUE8"/>
<dbReference type="EMBL" id="JBJUIK010000012">
    <property type="protein sequence ID" value="KAL3509635.1"/>
    <property type="molecule type" value="Genomic_DNA"/>
</dbReference>
<reference evidence="2 3" key="1">
    <citation type="submission" date="2024-11" db="EMBL/GenBank/DDBJ databases">
        <title>A near-complete genome assembly of Cinchona calisaya.</title>
        <authorList>
            <person name="Lian D.C."/>
            <person name="Zhao X.W."/>
            <person name="Wei L."/>
        </authorList>
    </citation>
    <scope>NUCLEOTIDE SEQUENCE [LARGE SCALE GENOMIC DNA]</scope>
    <source>
        <tissue evidence="2">Nenye</tissue>
    </source>
</reference>